<feature type="transmembrane region" description="Helical" evidence="7">
    <location>
        <begin position="83"/>
        <end position="107"/>
    </location>
</feature>
<keyword evidence="3" id="KW-1003">Cell membrane</keyword>
<dbReference type="OrthoDB" id="2063054at2"/>
<dbReference type="GO" id="GO:0055085">
    <property type="term" value="P:transmembrane transport"/>
    <property type="evidence" value="ECO:0007669"/>
    <property type="project" value="InterPro"/>
</dbReference>
<comment type="subcellular location">
    <subcellularLocation>
        <location evidence="1 7">Cell membrane</location>
        <topology evidence="1 7">Multi-pass membrane protein</topology>
    </subcellularLocation>
</comment>
<keyword evidence="6 7" id="KW-0472">Membrane</keyword>
<proteinExistence type="inferred from homology"/>
<accession>A0A839RRI0</accession>
<dbReference type="AlphaFoldDB" id="A0A839RRI0"/>
<organism evidence="9 10">
    <name type="scientific">Hoyosella altamirensis</name>
    <dbReference type="NCBI Taxonomy" id="616997"/>
    <lineage>
        <taxon>Bacteria</taxon>
        <taxon>Bacillati</taxon>
        <taxon>Actinomycetota</taxon>
        <taxon>Actinomycetes</taxon>
        <taxon>Mycobacteriales</taxon>
        <taxon>Hoyosellaceae</taxon>
        <taxon>Hoyosella</taxon>
    </lineage>
</organism>
<dbReference type="InterPro" id="IPR000515">
    <property type="entry name" value="MetI-like"/>
</dbReference>
<name>A0A839RRI0_9ACTN</name>
<evidence type="ECO:0000313" key="9">
    <source>
        <dbReference type="EMBL" id="MBB3038481.1"/>
    </source>
</evidence>
<feature type="transmembrane region" description="Helical" evidence="7">
    <location>
        <begin position="164"/>
        <end position="187"/>
    </location>
</feature>
<keyword evidence="9" id="KW-0762">Sugar transport</keyword>
<feature type="transmembrane region" description="Helical" evidence="7">
    <location>
        <begin position="271"/>
        <end position="294"/>
    </location>
</feature>
<dbReference type="InterPro" id="IPR035906">
    <property type="entry name" value="MetI-like_sf"/>
</dbReference>
<feature type="transmembrane region" description="Helical" evidence="7">
    <location>
        <begin position="22"/>
        <end position="44"/>
    </location>
</feature>
<comment type="caution">
    <text evidence="9">The sequence shown here is derived from an EMBL/GenBank/DDBJ whole genome shotgun (WGS) entry which is preliminary data.</text>
</comment>
<sequence length="304" mass="34417">MATAIKPDTDDKRPIRRTWPRYIPMVVLALFFLFPIVFMFVSAFKTDSAIFADLRSPRAFLPIGELSFANFVGVFDRVPVLRFLFNSVFITTAIVGLGLIVNSMCGFALSRMKWRGQKIIFAIIIATLIVPFETVAIPLVYWVAQLPSVEFNGLMPTYSQGWLNTYHVQILPFVANAFFIFLFAQYFKSIPRELDEAARVDGASWFQIYWKLIVPLSGPVFATAAILTFVSSPGAWNAYLWPLMVAQQEELRPVMVGMQYFFQLDTAWGEIMAYTSIITLPVLLLFLCFQRAFVNSIASTGMKG</sequence>
<dbReference type="EMBL" id="JACHWS010000003">
    <property type="protein sequence ID" value="MBB3038481.1"/>
    <property type="molecule type" value="Genomic_DNA"/>
</dbReference>
<dbReference type="CDD" id="cd06261">
    <property type="entry name" value="TM_PBP2"/>
    <property type="match status" value="1"/>
</dbReference>
<gene>
    <name evidence="9" type="ORF">FHU29_002950</name>
</gene>
<dbReference type="RefSeq" id="WP_064440420.1">
    <property type="nucleotide sequence ID" value="NZ_BDDI01000008.1"/>
</dbReference>
<dbReference type="PANTHER" id="PTHR43744">
    <property type="entry name" value="ABC TRANSPORTER PERMEASE PROTEIN MG189-RELATED-RELATED"/>
    <property type="match status" value="1"/>
</dbReference>
<evidence type="ECO:0000256" key="6">
    <source>
        <dbReference type="ARBA" id="ARBA00023136"/>
    </source>
</evidence>
<dbReference type="PANTHER" id="PTHR43744:SF12">
    <property type="entry name" value="ABC TRANSPORTER PERMEASE PROTEIN MG189-RELATED"/>
    <property type="match status" value="1"/>
</dbReference>
<protein>
    <submittedName>
        <fullName evidence="9">Multiple sugar transport system permease protein</fullName>
    </submittedName>
</protein>
<evidence type="ECO:0000256" key="7">
    <source>
        <dbReference type="RuleBase" id="RU363032"/>
    </source>
</evidence>
<feature type="transmembrane region" description="Helical" evidence="7">
    <location>
        <begin position="208"/>
        <end position="230"/>
    </location>
</feature>
<evidence type="ECO:0000256" key="1">
    <source>
        <dbReference type="ARBA" id="ARBA00004651"/>
    </source>
</evidence>
<feature type="domain" description="ABC transmembrane type-1" evidence="8">
    <location>
        <begin position="84"/>
        <end position="289"/>
    </location>
</feature>
<keyword evidence="2 7" id="KW-0813">Transport</keyword>
<dbReference type="GO" id="GO:0005886">
    <property type="term" value="C:plasma membrane"/>
    <property type="evidence" value="ECO:0007669"/>
    <property type="project" value="UniProtKB-SubCell"/>
</dbReference>
<evidence type="ECO:0000259" key="8">
    <source>
        <dbReference type="PROSITE" id="PS50928"/>
    </source>
</evidence>
<dbReference type="Gene3D" id="1.10.3720.10">
    <property type="entry name" value="MetI-like"/>
    <property type="match status" value="1"/>
</dbReference>
<dbReference type="Pfam" id="PF00528">
    <property type="entry name" value="BPD_transp_1"/>
    <property type="match status" value="1"/>
</dbReference>
<keyword evidence="10" id="KW-1185">Reference proteome</keyword>
<evidence type="ECO:0000256" key="4">
    <source>
        <dbReference type="ARBA" id="ARBA00022692"/>
    </source>
</evidence>
<evidence type="ECO:0000256" key="2">
    <source>
        <dbReference type="ARBA" id="ARBA00022448"/>
    </source>
</evidence>
<dbReference type="Proteomes" id="UP000567922">
    <property type="component" value="Unassembled WGS sequence"/>
</dbReference>
<keyword evidence="4 7" id="KW-0812">Transmembrane</keyword>
<evidence type="ECO:0000313" key="10">
    <source>
        <dbReference type="Proteomes" id="UP000567922"/>
    </source>
</evidence>
<evidence type="ECO:0000256" key="3">
    <source>
        <dbReference type="ARBA" id="ARBA00022475"/>
    </source>
</evidence>
<evidence type="ECO:0000256" key="5">
    <source>
        <dbReference type="ARBA" id="ARBA00022989"/>
    </source>
</evidence>
<dbReference type="SUPFAM" id="SSF161098">
    <property type="entry name" value="MetI-like"/>
    <property type="match status" value="1"/>
</dbReference>
<feature type="transmembrane region" description="Helical" evidence="7">
    <location>
        <begin position="119"/>
        <end position="144"/>
    </location>
</feature>
<comment type="similarity">
    <text evidence="7">Belongs to the binding-protein-dependent transport system permease family.</text>
</comment>
<reference evidence="9 10" key="1">
    <citation type="submission" date="2020-08" db="EMBL/GenBank/DDBJ databases">
        <title>Sequencing the genomes of 1000 actinobacteria strains.</title>
        <authorList>
            <person name="Klenk H.-P."/>
        </authorList>
    </citation>
    <scope>NUCLEOTIDE SEQUENCE [LARGE SCALE GENOMIC DNA]</scope>
    <source>
        <strain evidence="9 10">DSM 45258</strain>
    </source>
</reference>
<dbReference type="PROSITE" id="PS50928">
    <property type="entry name" value="ABC_TM1"/>
    <property type="match status" value="1"/>
</dbReference>
<keyword evidence="5 7" id="KW-1133">Transmembrane helix</keyword>